<accession>A0A699Y0E9</accession>
<comment type="caution">
    <text evidence="2">The sequence shown here is derived from an EMBL/GenBank/DDBJ whole genome shotgun (WGS) entry which is preliminary data.</text>
</comment>
<feature type="compositionally biased region" description="Low complexity" evidence="1">
    <location>
        <begin position="1"/>
        <end position="21"/>
    </location>
</feature>
<feature type="region of interest" description="Disordered" evidence="1">
    <location>
        <begin position="1"/>
        <end position="22"/>
    </location>
</feature>
<feature type="non-terminal residue" evidence="2">
    <location>
        <position position="78"/>
    </location>
</feature>
<feature type="region of interest" description="Disordered" evidence="1">
    <location>
        <begin position="30"/>
        <end position="49"/>
    </location>
</feature>
<dbReference type="AlphaFoldDB" id="A0A699Y0E9"/>
<gene>
    <name evidence="2" type="ORF">Tci_933213</name>
</gene>
<name>A0A699Y0E9_TANCI</name>
<feature type="non-terminal residue" evidence="2">
    <location>
        <position position="1"/>
    </location>
</feature>
<dbReference type="EMBL" id="BKCJ011888681">
    <property type="protein sequence ID" value="GFD61244.1"/>
    <property type="molecule type" value="Genomic_DNA"/>
</dbReference>
<reference evidence="2" key="1">
    <citation type="journal article" date="2019" name="Sci. Rep.">
        <title>Draft genome of Tanacetum cinerariifolium, the natural source of mosquito coil.</title>
        <authorList>
            <person name="Yamashiro T."/>
            <person name="Shiraishi A."/>
            <person name="Satake H."/>
            <person name="Nakayama K."/>
        </authorList>
    </citation>
    <scope>NUCLEOTIDE SEQUENCE</scope>
</reference>
<sequence>RGGAALPAAAAGGAGQPGVQRRGIEYRLPRIPGPQGRPHRPAQDVHRHPDIDLAAGGVRRHRQRLPDRRQPGAAAAGA</sequence>
<protein>
    <submittedName>
        <fullName evidence="2">Uncharacterized protein</fullName>
    </submittedName>
</protein>
<proteinExistence type="predicted"/>
<feature type="region of interest" description="Disordered" evidence="1">
    <location>
        <begin position="54"/>
        <end position="78"/>
    </location>
</feature>
<organism evidence="2">
    <name type="scientific">Tanacetum cinerariifolium</name>
    <name type="common">Dalmatian daisy</name>
    <name type="synonym">Chrysanthemum cinerariifolium</name>
    <dbReference type="NCBI Taxonomy" id="118510"/>
    <lineage>
        <taxon>Eukaryota</taxon>
        <taxon>Viridiplantae</taxon>
        <taxon>Streptophyta</taxon>
        <taxon>Embryophyta</taxon>
        <taxon>Tracheophyta</taxon>
        <taxon>Spermatophyta</taxon>
        <taxon>Magnoliopsida</taxon>
        <taxon>eudicotyledons</taxon>
        <taxon>Gunneridae</taxon>
        <taxon>Pentapetalae</taxon>
        <taxon>asterids</taxon>
        <taxon>campanulids</taxon>
        <taxon>Asterales</taxon>
        <taxon>Asteraceae</taxon>
        <taxon>Asteroideae</taxon>
        <taxon>Anthemideae</taxon>
        <taxon>Anthemidinae</taxon>
        <taxon>Tanacetum</taxon>
    </lineage>
</organism>
<evidence type="ECO:0000313" key="2">
    <source>
        <dbReference type="EMBL" id="GFD61244.1"/>
    </source>
</evidence>
<evidence type="ECO:0000256" key="1">
    <source>
        <dbReference type="SAM" id="MobiDB-lite"/>
    </source>
</evidence>